<sequence>MPGAGQAGGGGRHRREMIARAPEAKSGAVRTGIRLIEDYRLEELLRCPFRMPARKTELSARTAADIGWRQIVQYSASHIVNDYFSSLPEYRTQRMIRHSADRRWSNKAYKFESPDHYWFIRSRTIDNLIRFLEEGRDIVPIVLFESFRCHIPAVAADVSFIVQMLHRPGDDPAEPFVLQKYVVDDDPAVIAGFRHLAVLFCSEAFGALPGRIELFGVLSGNRYVFRPQPEDLAKAADYVSLLRDYIPYASKADSAPASREEVCGKCALRVECDREDRHTSASFRRHLLH</sequence>
<name>A0ABV5W667_9BACL</name>
<evidence type="ECO:0008006" key="3">
    <source>
        <dbReference type="Google" id="ProtNLM"/>
    </source>
</evidence>
<keyword evidence="2" id="KW-1185">Reference proteome</keyword>
<organism evidence="1 2">
    <name type="scientific">Paenibacillus hodogayensis</name>
    <dbReference type="NCBI Taxonomy" id="279208"/>
    <lineage>
        <taxon>Bacteria</taxon>
        <taxon>Bacillati</taxon>
        <taxon>Bacillota</taxon>
        <taxon>Bacilli</taxon>
        <taxon>Bacillales</taxon>
        <taxon>Paenibacillaceae</taxon>
        <taxon>Paenibacillus</taxon>
    </lineage>
</organism>
<accession>A0ABV5W667</accession>
<evidence type="ECO:0000313" key="1">
    <source>
        <dbReference type="EMBL" id="MFB9756062.1"/>
    </source>
</evidence>
<dbReference type="Proteomes" id="UP001589619">
    <property type="component" value="Unassembled WGS sequence"/>
</dbReference>
<proteinExistence type="predicted"/>
<dbReference type="RefSeq" id="WP_344913346.1">
    <property type="nucleotide sequence ID" value="NZ_BAAAYO010000012.1"/>
</dbReference>
<reference evidence="1 2" key="1">
    <citation type="submission" date="2024-09" db="EMBL/GenBank/DDBJ databases">
        <authorList>
            <person name="Sun Q."/>
            <person name="Mori K."/>
        </authorList>
    </citation>
    <scope>NUCLEOTIDE SEQUENCE [LARGE SCALE GENOMIC DNA]</scope>
    <source>
        <strain evidence="1 2">JCM 12520</strain>
    </source>
</reference>
<evidence type="ECO:0000313" key="2">
    <source>
        <dbReference type="Proteomes" id="UP001589619"/>
    </source>
</evidence>
<gene>
    <name evidence="1" type="ORF">ACFFNY_31180</name>
</gene>
<protein>
    <recommendedName>
        <fullName evidence="3">PD-(D/E)XK endonuclease-like domain-containing protein</fullName>
    </recommendedName>
</protein>
<comment type="caution">
    <text evidence="1">The sequence shown here is derived from an EMBL/GenBank/DDBJ whole genome shotgun (WGS) entry which is preliminary data.</text>
</comment>
<dbReference type="EMBL" id="JBHMAG010000020">
    <property type="protein sequence ID" value="MFB9756062.1"/>
    <property type="molecule type" value="Genomic_DNA"/>
</dbReference>